<protein>
    <submittedName>
        <fullName evidence="6">Cell division protein FtsI (Penicillin-binding protein 3)</fullName>
    </submittedName>
</protein>
<evidence type="ECO:0000313" key="6">
    <source>
        <dbReference type="EMBL" id="SDW49233.1"/>
    </source>
</evidence>
<dbReference type="Pfam" id="PF03793">
    <property type="entry name" value="PASTA"/>
    <property type="match status" value="1"/>
</dbReference>
<dbReference type="SUPFAM" id="SSF54184">
    <property type="entry name" value="Penicillin-binding protein 2x (pbp-2x), c-terminal domain"/>
    <property type="match status" value="1"/>
</dbReference>
<comment type="caution">
    <text evidence="6">The sequence shown here is derived from an EMBL/GenBank/DDBJ whole genome shotgun (WGS) entry which is preliminary data.</text>
</comment>
<proteinExistence type="predicted"/>
<dbReference type="SUPFAM" id="SSF56519">
    <property type="entry name" value="Penicillin binding protein dimerisation domain"/>
    <property type="match status" value="1"/>
</dbReference>
<keyword evidence="2" id="KW-0121">Carboxypeptidase</keyword>
<keyword evidence="6" id="KW-0131">Cell cycle</keyword>
<keyword evidence="4" id="KW-0812">Transmembrane</keyword>
<name>A0A1H2TZ07_9FLAO</name>
<dbReference type="InterPro" id="IPR001460">
    <property type="entry name" value="PCN-bd_Tpept"/>
</dbReference>
<dbReference type="PANTHER" id="PTHR30627:SF1">
    <property type="entry name" value="PEPTIDOGLYCAN D,D-TRANSPEPTIDASE FTSI"/>
    <property type="match status" value="1"/>
</dbReference>
<reference evidence="6 7" key="1">
    <citation type="submission" date="2016-10" db="EMBL/GenBank/DDBJ databases">
        <authorList>
            <person name="Varghese N."/>
            <person name="Submissions S."/>
        </authorList>
    </citation>
    <scope>NUCLEOTIDE SEQUENCE [LARGE SCALE GENOMIC DNA]</scope>
    <source>
        <strain evidence="6 7">DSM 11449</strain>
    </source>
</reference>
<dbReference type="RefSeq" id="WP_016420063.1">
    <property type="nucleotide sequence ID" value="NZ_FNND01000002.1"/>
</dbReference>
<dbReference type="GeneID" id="85016460"/>
<dbReference type="PROSITE" id="PS51178">
    <property type="entry name" value="PASTA"/>
    <property type="match status" value="1"/>
</dbReference>
<dbReference type="InterPro" id="IPR050515">
    <property type="entry name" value="Beta-lactam/transpept"/>
</dbReference>
<feature type="transmembrane region" description="Helical" evidence="4">
    <location>
        <begin position="12"/>
        <end position="31"/>
    </location>
</feature>
<dbReference type="AlphaFoldDB" id="A0A1H2TZ07"/>
<gene>
    <name evidence="6" type="ORF">SAMN05444420_102370</name>
</gene>
<keyword evidence="6" id="KW-0132">Cell division</keyword>
<dbReference type="SMART" id="SM00740">
    <property type="entry name" value="PASTA"/>
    <property type="match status" value="1"/>
</dbReference>
<dbReference type="InterPro" id="IPR036138">
    <property type="entry name" value="PBP_dimer_sf"/>
</dbReference>
<dbReference type="Gene3D" id="3.90.1310.10">
    <property type="entry name" value="Penicillin-binding protein 2a (Domain 2)"/>
    <property type="match status" value="1"/>
</dbReference>
<evidence type="ECO:0000256" key="1">
    <source>
        <dbReference type="ARBA" id="ARBA00004370"/>
    </source>
</evidence>
<accession>A0A1H2TZ07</accession>
<keyword evidence="3 4" id="KW-0472">Membrane</keyword>
<evidence type="ECO:0000256" key="4">
    <source>
        <dbReference type="SAM" id="Phobius"/>
    </source>
</evidence>
<dbReference type="PANTHER" id="PTHR30627">
    <property type="entry name" value="PEPTIDOGLYCAN D,D-TRANSPEPTIDASE"/>
    <property type="match status" value="1"/>
</dbReference>
<evidence type="ECO:0000256" key="3">
    <source>
        <dbReference type="ARBA" id="ARBA00023136"/>
    </source>
</evidence>
<dbReference type="GO" id="GO:0071555">
    <property type="term" value="P:cell wall organization"/>
    <property type="evidence" value="ECO:0007669"/>
    <property type="project" value="TreeGrafter"/>
</dbReference>
<dbReference type="GO" id="GO:0008658">
    <property type="term" value="F:penicillin binding"/>
    <property type="evidence" value="ECO:0007669"/>
    <property type="project" value="InterPro"/>
</dbReference>
<evidence type="ECO:0000313" key="7">
    <source>
        <dbReference type="Proteomes" id="UP000182771"/>
    </source>
</evidence>
<feature type="domain" description="PASTA" evidence="5">
    <location>
        <begin position="608"/>
        <end position="667"/>
    </location>
</feature>
<dbReference type="Gene3D" id="3.40.710.10">
    <property type="entry name" value="DD-peptidase/beta-lactamase superfamily"/>
    <property type="match status" value="1"/>
</dbReference>
<dbReference type="InterPro" id="IPR012338">
    <property type="entry name" value="Beta-lactam/transpept-like"/>
</dbReference>
<evidence type="ECO:0000256" key="2">
    <source>
        <dbReference type="ARBA" id="ARBA00022645"/>
    </source>
</evidence>
<dbReference type="InterPro" id="IPR005543">
    <property type="entry name" value="PASTA_dom"/>
</dbReference>
<dbReference type="EMBL" id="FNND01000002">
    <property type="protein sequence ID" value="SDW49233.1"/>
    <property type="molecule type" value="Genomic_DNA"/>
</dbReference>
<dbReference type="GO" id="GO:0005886">
    <property type="term" value="C:plasma membrane"/>
    <property type="evidence" value="ECO:0007669"/>
    <property type="project" value="TreeGrafter"/>
</dbReference>
<keyword evidence="2" id="KW-0378">Hydrolase</keyword>
<dbReference type="GO" id="GO:0004180">
    <property type="term" value="F:carboxypeptidase activity"/>
    <property type="evidence" value="ECO:0007669"/>
    <property type="project" value="UniProtKB-KW"/>
</dbReference>
<organism evidence="6 7">
    <name type="scientific">Capnocytophaga granulosa</name>
    <dbReference type="NCBI Taxonomy" id="45242"/>
    <lineage>
        <taxon>Bacteria</taxon>
        <taxon>Pseudomonadati</taxon>
        <taxon>Bacteroidota</taxon>
        <taxon>Flavobacteriia</taxon>
        <taxon>Flavobacteriales</taxon>
        <taxon>Flavobacteriaceae</taxon>
        <taxon>Capnocytophaga</taxon>
    </lineage>
</organism>
<comment type="subcellular location">
    <subcellularLocation>
        <location evidence="1">Membrane</location>
    </subcellularLocation>
</comment>
<dbReference type="InterPro" id="IPR005311">
    <property type="entry name" value="PBP_dimer"/>
</dbReference>
<dbReference type="Gene3D" id="3.30.450.330">
    <property type="match status" value="1"/>
</dbReference>
<keyword evidence="4" id="KW-1133">Transmembrane helix</keyword>
<keyword evidence="2" id="KW-0645">Protease</keyword>
<dbReference type="Proteomes" id="UP000182771">
    <property type="component" value="Unassembled WGS sequence"/>
</dbReference>
<evidence type="ECO:0000259" key="5">
    <source>
        <dbReference type="PROSITE" id="PS51178"/>
    </source>
</evidence>
<dbReference type="SUPFAM" id="SSF56601">
    <property type="entry name" value="beta-lactamase/transpeptidase-like"/>
    <property type="match status" value="1"/>
</dbReference>
<sequence length="667" mass="74333">MSNEMPKDRILNLRTIMVAVGLFVFAILIFYKLQMLYFKGDKYEQMIAEHTIKEFVIAPNRGDLYADDGSLLATSITRYDIHFDALTPPQSDFDTYLPALSDSLGKFFNRPSSYYRELLTNARKRRNKYLLIAKGLGYDECARVRKFPLFSLGSIQGGLVVEGRTSREYPLGDIAHRIVGYERTDGQGNVFKVGLEGAFSKYLSGVEGRHLKQKIAQGQWKPIEDSNEIDPKDGDDVVSSININIQDIAHHALLKQLETYQADHGCAVVMEVATGEIKAITNLGRNKDGSYAERLNYAIGETYEPGSVFKTVSLVVALEEAKIDTTYMVDTKKGMISFYGRQVWDSNHKGYGKINLSKAMQVSSNTGIVQAIHDLFGKNPKKFVDKINKMHLNRKLGMAIQGEKDPFVPQPGQRGWSGIALEWMAFGYGLEMTPLQVLTFYNAIANNGVMLKPRMLKEVKRLNKSIQKFDIEVLNSTVCSQETAKKVKKILENTVKYGTGKSLYSPHFSMAGKTGTAQKDYKDKSKLGYISSFAGFFPADNPKYSCIVVIHNPDKKIGYYGADVSGPVFKSIAQKIYTNSLLIDTIEDIETSTAEVNKDYGRYDEIMNKYKTIVPNVVGMDAMDAIAIMENLGLTVKVSGNAAKVSAQSIAGGEYIGGRKTIKLDFN</sequence>
<dbReference type="Pfam" id="PF03717">
    <property type="entry name" value="PBP_dimer"/>
    <property type="match status" value="1"/>
</dbReference>
<dbReference type="GO" id="GO:0051301">
    <property type="term" value="P:cell division"/>
    <property type="evidence" value="ECO:0007669"/>
    <property type="project" value="UniProtKB-KW"/>
</dbReference>
<dbReference type="CDD" id="cd06575">
    <property type="entry name" value="PASTA_Pbp2x-like_2"/>
    <property type="match status" value="1"/>
</dbReference>
<keyword evidence="7" id="KW-1185">Reference proteome</keyword>
<dbReference type="Pfam" id="PF00905">
    <property type="entry name" value="Transpeptidase"/>
    <property type="match status" value="1"/>
</dbReference>